<proteinExistence type="predicted"/>
<comment type="caution">
    <text evidence="2">The sequence shown here is derived from an EMBL/GenBank/DDBJ whole genome shotgun (WGS) entry which is preliminary data.</text>
</comment>
<dbReference type="PIRSF" id="PIRSF500176">
    <property type="entry name" value="L_ASNase"/>
    <property type="match status" value="1"/>
</dbReference>
<dbReference type="AlphaFoldDB" id="A0A644WJE2"/>
<dbReference type="PRINTS" id="PR00139">
    <property type="entry name" value="ASNGLNASE"/>
</dbReference>
<reference evidence="2" key="1">
    <citation type="submission" date="2019-08" db="EMBL/GenBank/DDBJ databases">
        <authorList>
            <person name="Kucharzyk K."/>
            <person name="Murdoch R.W."/>
            <person name="Higgins S."/>
            <person name="Loffler F."/>
        </authorList>
    </citation>
    <scope>NUCLEOTIDE SEQUENCE</scope>
</reference>
<name>A0A644WJE2_9ZZZZ</name>
<feature type="domain" description="L-asparaginase N-terminal" evidence="1">
    <location>
        <begin position="6"/>
        <end position="159"/>
    </location>
</feature>
<accession>A0A644WJE2</accession>
<dbReference type="PANTHER" id="PTHR11707">
    <property type="entry name" value="L-ASPARAGINASE"/>
    <property type="match status" value="1"/>
</dbReference>
<dbReference type="InterPro" id="IPR006034">
    <property type="entry name" value="Asparaginase/glutaminase-like"/>
</dbReference>
<dbReference type="PROSITE" id="PS51732">
    <property type="entry name" value="ASN_GLN_ASE_3"/>
    <property type="match status" value="1"/>
</dbReference>
<dbReference type="Gene3D" id="3.40.50.1170">
    <property type="entry name" value="L-asparaginase, N-terminal domain"/>
    <property type="match status" value="1"/>
</dbReference>
<organism evidence="2">
    <name type="scientific">bioreactor metagenome</name>
    <dbReference type="NCBI Taxonomy" id="1076179"/>
    <lineage>
        <taxon>unclassified sequences</taxon>
        <taxon>metagenomes</taxon>
        <taxon>ecological metagenomes</taxon>
    </lineage>
</organism>
<dbReference type="PANTHER" id="PTHR11707:SF28">
    <property type="entry name" value="60 KDA LYSOPHOSPHOLIPASE"/>
    <property type="match status" value="1"/>
</dbReference>
<dbReference type="EMBL" id="VSSQ01001000">
    <property type="protein sequence ID" value="MPM03996.1"/>
    <property type="molecule type" value="Genomic_DNA"/>
</dbReference>
<evidence type="ECO:0000313" key="2">
    <source>
        <dbReference type="EMBL" id="MPM03996.1"/>
    </source>
</evidence>
<sequence length="167" mass="18352">MAQDLRIITTGGTFDKQYDAISGELTFRESQLPRILGQSRCTLTVHLEGPLAVDSLYMTEEQRHEVAKTCLHSAEDKIIVVHGTDTMCNTAKVIAETLGKENTKTVVLTGAMIPYSLEGSDAIFNLGTAIASVQLLPPGVYLTMSGRIFSWDNCRKNKEKGIFETLI</sequence>
<dbReference type="InterPro" id="IPR037152">
    <property type="entry name" value="L-asparaginase_N_sf"/>
</dbReference>
<dbReference type="SUPFAM" id="SSF53774">
    <property type="entry name" value="Glutaminase/Asparaginase"/>
    <property type="match status" value="1"/>
</dbReference>
<evidence type="ECO:0000259" key="1">
    <source>
        <dbReference type="Pfam" id="PF00710"/>
    </source>
</evidence>
<dbReference type="PIRSF" id="PIRSF001220">
    <property type="entry name" value="L-ASNase_gatD"/>
    <property type="match status" value="1"/>
</dbReference>
<protein>
    <recommendedName>
        <fullName evidence="1">L-asparaginase N-terminal domain-containing protein</fullName>
    </recommendedName>
</protein>
<gene>
    <name evidence="2" type="ORF">SDC9_50263</name>
</gene>
<dbReference type="InterPro" id="IPR027474">
    <property type="entry name" value="L-asparaginase_N"/>
</dbReference>
<dbReference type="Pfam" id="PF00710">
    <property type="entry name" value="Asparaginase"/>
    <property type="match status" value="1"/>
</dbReference>
<dbReference type="InterPro" id="IPR036152">
    <property type="entry name" value="Asp/glu_Ase-like_sf"/>
</dbReference>